<proteinExistence type="predicted"/>
<protein>
    <submittedName>
        <fullName evidence="2">Uncharacterized protein</fullName>
    </submittedName>
</protein>
<sequence>MPGVFFGVHRRLPREESRDKSAILSSQEQMVVSMLSATWFVQSPTTAVLELITASDNLTFAPASPTPISRRSSRRSTRTASTAASEEARIASSSRNQRRHDKPTLQNKGRRHFPLQETCRYLAGARLLGLRCPPVN</sequence>
<dbReference type="AlphaFoldDB" id="S8EVW7"/>
<gene>
    <name evidence="2" type="ORF">FOMPIDRAFT_1026432</name>
</gene>
<feature type="compositionally biased region" description="Low complexity" evidence="1">
    <location>
        <begin position="78"/>
        <end position="95"/>
    </location>
</feature>
<evidence type="ECO:0000313" key="2">
    <source>
        <dbReference type="EMBL" id="EPS93755.1"/>
    </source>
</evidence>
<dbReference type="Proteomes" id="UP000015241">
    <property type="component" value="Unassembled WGS sequence"/>
</dbReference>
<evidence type="ECO:0000256" key="1">
    <source>
        <dbReference type="SAM" id="MobiDB-lite"/>
    </source>
</evidence>
<dbReference type="EMBL" id="KE504258">
    <property type="protein sequence ID" value="EPS93755.1"/>
    <property type="molecule type" value="Genomic_DNA"/>
</dbReference>
<feature type="compositionally biased region" description="Low complexity" evidence="1">
    <location>
        <begin position="61"/>
        <end position="70"/>
    </location>
</feature>
<name>S8EVW7_FOMSC</name>
<dbReference type="InParanoid" id="S8EVW7"/>
<keyword evidence="3" id="KW-1185">Reference proteome</keyword>
<reference evidence="2 3" key="1">
    <citation type="journal article" date="2012" name="Science">
        <title>The Paleozoic origin of enzymatic lignin decomposition reconstructed from 31 fungal genomes.</title>
        <authorList>
            <person name="Floudas D."/>
            <person name="Binder M."/>
            <person name="Riley R."/>
            <person name="Barry K."/>
            <person name="Blanchette R.A."/>
            <person name="Henrissat B."/>
            <person name="Martinez A.T."/>
            <person name="Otillar R."/>
            <person name="Spatafora J.W."/>
            <person name="Yadav J.S."/>
            <person name="Aerts A."/>
            <person name="Benoit I."/>
            <person name="Boyd A."/>
            <person name="Carlson A."/>
            <person name="Copeland A."/>
            <person name="Coutinho P.M."/>
            <person name="de Vries R.P."/>
            <person name="Ferreira P."/>
            <person name="Findley K."/>
            <person name="Foster B."/>
            <person name="Gaskell J."/>
            <person name="Glotzer D."/>
            <person name="Gorecki P."/>
            <person name="Heitman J."/>
            <person name="Hesse C."/>
            <person name="Hori C."/>
            <person name="Igarashi K."/>
            <person name="Jurgens J.A."/>
            <person name="Kallen N."/>
            <person name="Kersten P."/>
            <person name="Kohler A."/>
            <person name="Kuees U."/>
            <person name="Kumar T.K.A."/>
            <person name="Kuo A."/>
            <person name="LaButti K."/>
            <person name="Larrondo L.F."/>
            <person name="Lindquist E."/>
            <person name="Ling A."/>
            <person name="Lombard V."/>
            <person name="Lucas S."/>
            <person name="Lundell T."/>
            <person name="Martin R."/>
            <person name="McLaughlin D.J."/>
            <person name="Morgenstern I."/>
            <person name="Morin E."/>
            <person name="Murat C."/>
            <person name="Nagy L.G."/>
            <person name="Nolan M."/>
            <person name="Ohm R.A."/>
            <person name="Patyshakuliyeva A."/>
            <person name="Rokas A."/>
            <person name="Ruiz-Duenas F.J."/>
            <person name="Sabat G."/>
            <person name="Salamov A."/>
            <person name="Samejima M."/>
            <person name="Schmutz J."/>
            <person name="Slot J.C."/>
            <person name="St John F."/>
            <person name="Stenlid J."/>
            <person name="Sun H."/>
            <person name="Sun S."/>
            <person name="Syed K."/>
            <person name="Tsang A."/>
            <person name="Wiebenga A."/>
            <person name="Young D."/>
            <person name="Pisabarro A."/>
            <person name="Eastwood D.C."/>
            <person name="Martin F."/>
            <person name="Cullen D."/>
            <person name="Grigoriev I.V."/>
            <person name="Hibbett D.S."/>
        </authorList>
    </citation>
    <scope>NUCLEOTIDE SEQUENCE</scope>
    <source>
        <strain evidence="3">FP-58527</strain>
    </source>
</reference>
<feature type="region of interest" description="Disordered" evidence="1">
    <location>
        <begin position="60"/>
        <end position="111"/>
    </location>
</feature>
<accession>S8EVW7</accession>
<evidence type="ECO:0000313" key="3">
    <source>
        <dbReference type="Proteomes" id="UP000015241"/>
    </source>
</evidence>
<organism evidence="2 3">
    <name type="scientific">Fomitopsis schrenkii</name>
    <name type="common">Brown rot fungus</name>
    <dbReference type="NCBI Taxonomy" id="2126942"/>
    <lineage>
        <taxon>Eukaryota</taxon>
        <taxon>Fungi</taxon>
        <taxon>Dikarya</taxon>
        <taxon>Basidiomycota</taxon>
        <taxon>Agaricomycotina</taxon>
        <taxon>Agaricomycetes</taxon>
        <taxon>Polyporales</taxon>
        <taxon>Fomitopsis</taxon>
    </lineage>
</organism>
<dbReference type="HOGENOM" id="CLU_1875477_0_0_1"/>